<organism evidence="6 7">
    <name type="scientific">Pikeienuella piscinae</name>
    <dbReference type="NCBI Taxonomy" id="2748098"/>
    <lineage>
        <taxon>Bacteria</taxon>
        <taxon>Pseudomonadati</taxon>
        <taxon>Pseudomonadota</taxon>
        <taxon>Alphaproteobacteria</taxon>
        <taxon>Rhodobacterales</taxon>
        <taxon>Paracoccaceae</taxon>
        <taxon>Pikeienuella</taxon>
    </lineage>
</organism>
<dbReference type="EMBL" id="CP049056">
    <property type="protein sequence ID" value="QIE55045.1"/>
    <property type="molecule type" value="Genomic_DNA"/>
</dbReference>
<keyword evidence="3" id="KW-0804">Transcription</keyword>
<dbReference type="GO" id="GO:0003677">
    <property type="term" value="F:DNA binding"/>
    <property type="evidence" value="ECO:0007669"/>
    <property type="project" value="UniProtKB-KW"/>
</dbReference>
<dbReference type="PROSITE" id="PS51078">
    <property type="entry name" value="ICLR_ED"/>
    <property type="match status" value="1"/>
</dbReference>
<dbReference type="InterPro" id="IPR036390">
    <property type="entry name" value="WH_DNA-bd_sf"/>
</dbReference>
<feature type="domain" description="IclR-ED" evidence="5">
    <location>
        <begin position="66"/>
        <end position="243"/>
    </location>
</feature>
<keyword evidence="2" id="KW-0238">DNA-binding</keyword>
<dbReference type="GO" id="GO:0003700">
    <property type="term" value="F:DNA-binding transcription factor activity"/>
    <property type="evidence" value="ECO:0007669"/>
    <property type="project" value="TreeGrafter"/>
</dbReference>
<dbReference type="PANTHER" id="PTHR30136">
    <property type="entry name" value="HELIX-TURN-HELIX TRANSCRIPTIONAL REGULATOR, ICLR FAMILY"/>
    <property type="match status" value="1"/>
</dbReference>
<dbReference type="AlphaFoldDB" id="A0A7L5BTR2"/>
<keyword evidence="7" id="KW-1185">Reference proteome</keyword>
<evidence type="ECO:0000313" key="6">
    <source>
        <dbReference type="EMBL" id="QIE55045.1"/>
    </source>
</evidence>
<dbReference type="Pfam" id="PF01614">
    <property type="entry name" value="IclR_C"/>
    <property type="match status" value="1"/>
</dbReference>
<feature type="domain" description="HTH iclR-type" evidence="4">
    <location>
        <begin position="3"/>
        <end position="61"/>
    </location>
</feature>
<evidence type="ECO:0000259" key="4">
    <source>
        <dbReference type="PROSITE" id="PS51077"/>
    </source>
</evidence>
<accession>A0A7L5BTR2</accession>
<keyword evidence="1" id="KW-0805">Transcription regulation</keyword>
<dbReference type="SUPFAM" id="SSF46785">
    <property type="entry name" value="Winged helix' DNA-binding domain"/>
    <property type="match status" value="1"/>
</dbReference>
<dbReference type="SMART" id="SM00346">
    <property type="entry name" value="HTH_ICLR"/>
    <property type="match status" value="1"/>
</dbReference>
<evidence type="ECO:0000256" key="3">
    <source>
        <dbReference type="ARBA" id="ARBA00023163"/>
    </source>
</evidence>
<reference evidence="6 7" key="1">
    <citation type="submission" date="2020-02" db="EMBL/GenBank/DDBJ databases">
        <title>complete genome sequence of Rhodobacteraceae bacterium.</title>
        <authorList>
            <person name="Park J."/>
            <person name="Kim Y.-S."/>
            <person name="Kim K.-H."/>
        </authorList>
    </citation>
    <scope>NUCLEOTIDE SEQUENCE [LARGE SCALE GENOMIC DNA]</scope>
    <source>
        <strain evidence="6 7">RR4-56</strain>
    </source>
</reference>
<dbReference type="PROSITE" id="PS51077">
    <property type="entry name" value="HTH_ICLR"/>
    <property type="match status" value="1"/>
</dbReference>
<sequence length="243" mass="26131">MIVRQARNVLRLLEFFAEKKAPATLAEISAAFGWPRSSTYNILTTLSNAGFLYEPRARAGFYPTPRWLQLAQEIAEAEPIPEALTGLIHDLAEGTGETVWISAPSGLHAVMLHVVESRAPVRYAARPGDRVPIHATASGQALLAQMPSRDVDVILRKADYVRYGAGTPMTRAEVLKGLEEGKARGWFASASNYSADLGGVAAPVAMAGRIFAVTVAGPLFRVGDRMEETAKYLIDALAALTPA</sequence>
<gene>
    <name evidence="6" type="ORF">G5B40_05995</name>
</gene>
<dbReference type="KEGG" id="hdh:G5B40_05995"/>
<dbReference type="InterPro" id="IPR050707">
    <property type="entry name" value="HTH_MetabolicPath_Reg"/>
</dbReference>
<dbReference type="InterPro" id="IPR005471">
    <property type="entry name" value="Tscrpt_reg_IclR_N"/>
</dbReference>
<dbReference type="GO" id="GO:0045892">
    <property type="term" value="P:negative regulation of DNA-templated transcription"/>
    <property type="evidence" value="ECO:0007669"/>
    <property type="project" value="TreeGrafter"/>
</dbReference>
<dbReference type="SUPFAM" id="SSF55781">
    <property type="entry name" value="GAF domain-like"/>
    <property type="match status" value="1"/>
</dbReference>
<name>A0A7L5BTR2_9RHOB</name>
<dbReference type="InterPro" id="IPR036388">
    <property type="entry name" value="WH-like_DNA-bd_sf"/>
</dbReference>
<dbReference type="PANTHER" id="PTHR30136:SF35">
    <property type="entry name" value="HTH-TYPE TRANSCRIPTIONAL REGULATOR RV1719"/>
    <property type="match status" value="1"/>
</dbReference>
<dbReference type="Gene3D" id="1.10.10.10">
    <property type="entry name" value="Winged helix-like DNA-binding domain superfamily/Winged helix DNA-binding domain"/>
    <property type="match status" value="1"/>
</dbReference>
<evidence type="ECO:0000313" key="7">
    <source>
        <dbReference type="Proteomes" id="UP000503336"/>
    </source>
</evidence>
<proteinExistence type="predicted"/>
<dbReference type="RefSeq" id="WP_165096285.1">
    <property type="nucleotide sequence ID" value="NZ_CP049056.1"/>
</dbReference>
<dbReference type="Proteomes" id="UP000503336">
    <property type="component" value="Chromosome"/>
</dbReference>
<dbReference type="Gene3D" id="3.30.450.40">
    <property type="match status" value="1"/>
</dbReference>
<evidence type="ECO:0000256" key="2">
    <source>
        <dbReference type="ARBA" id="ARBA00023125"/>
    </source>
</evidence>
<evidence type="ECO:0000259" key="5">
    <source>
        <dbReference type="PROSITE" id="PS51078"/>
    </source>
</evidence>
<evidence type="ECO:0000256" key="1">
    <source>
        <dbReference type="ARBA" id="ARBA00023015"/>
    </source>
</evidence>
<dbReference type="InterPro" id="IPR014757">
    <property type="entry name" value="Tscrpt_reg_IclR_C"/>
</dbReference>
<dbReference type="InterPro" id="IPR029016">
    <property type="entry name" value="GAF-like_dom_sf"/>
</dbReference>
<dbReference type="Pfam" id="PF09339">
    <property type="entry name" value="HTH_IclR"/>
    <property type="match status" value="1"/>
</dbReference>
<protein>
    <submittedName>
        <fullName evidence="6">IclR family transcriptional regulator</fullName>
    </submittedName>
</protein>